<dbReference type="EMBL" id="CZPZ01000015">
    <property type="protein sequence ID" value="CUS36346.1"/>
    <property type="molecule type" value="Genomic_DNA"/>
</dbReference>
<dbReference type="Pfam" id="PF10387">
    <property type="entry name" value="DUF2442"/>
    <property type="match status" value="1"/>
</dbReference>
<evidence type="ECO:0000313" key="2">
    <source>
        <dbReference type="Proteomes" id="UP000198736"/>
    </source>
</evidence>
<dbReference type="Gene3D" id="3.30.2020.10">
    <property type="entry name" value="NE0471-like N-terminal domain"/>
    <property type="match status" value="1"/>
</dbReference>
<evidence type="ECO:0000313" key="1">
    <source>
        <dbReference type="EMBL" id="CUS36346.1"/>
    </source>
</evidence>
<dbReference type="RefSeq" id="WP_090897932.1">
    <property type="nucleotide sequence ID" value="NZ_CZPZ01000015.1"/>
</dbReference>
<dbReference type="SUPFAM" id="SSF143880">
    <property type="entry name" value="NE0471 N-terminal domain-like"/>
    <property type="match status" value="1"/>
</dbReference>
<reference evidence="2" key="1">
    <citation type="submission" date="2015-10" db="EMBL/GenBank/DDBJ databases">
        <authorList>
            <person name="Luecker S."/>
            <person name="Luecker S."/>
        </authorList>
    </citation>
    <scope>NUCLEOTIDE SEQUENCE [LARGE SCALE GENOMIC DNA]</scope>
</reference>
<dbReference type="STRING" id="1742973.COMA2_220053"/>
<dbReference type="InterPro" id="IPR036782">
    <property type="entry name" value="NE0471-like_N"/>
</dbReference>
<dbReference type="Proteomes" id="UP000198736">
    <property type="component" value="Unassembled WGS sequence"/>
</dbReference>
<protein>
    <recommendedName>
        <fullName evidence="3">DUF2442 domain-containing protein</fullName>
    </recommendedName>
</protein>
<gene>
    <name evidence="1" type="ORF">COMA2_220053</name>
</gene>
<accession>A0A0S4LI05</accession>
<dbReference type="OrthoDB" id="3233810at2"/>
<dbReference type="AlphaFoldDB" id="A0A0S4LI05"/>
<dbReference type="InterPro" id="IPR018841">
    <property type="entry name" value="DUF2442"/>
</dbReference>
<proteinExistence type="predicted"/>
<organism evidence="1 2">
    <name type="scientific">Candidatus Nitrospira nitrificans</name>
    <dbReference type="NCBI Taxonomy" id="1742973"/>
    <lineage>
        <taxon>Bacteria</taxon>
        <taxon>Pseudomonadati</taxon>
        <taxon>Nitrospirota</taxon>
        <taxon>Nitrospiria</taxon>
        <taxon>Nitrospirales</taxon>
        <taxon>Nitrospiraceae</taxon>
        <taxon>Nitrospira</taxon>
    </lineage>
</organism>
<keyword evidence="2" id="KW-1185">Reference proteome</keyword>
<sequence length="84" mass="9504">MYWDVVDVKPLENLGLFVQFADGLSGEVRFTLEHLTGVFEPLKNPTFFKQVFLDHGAIAWPGHIDLAPDAMYREIKEKGVALLT</sequence>
<name>A0A0S4LI05_9BACT</name>
<evidence type="ECO:0008006" key="3">
    <source>
        <dbReference type="Google" id="ProtNLM"/>
    </source>
</evidence>